<reference evidence="2 3" key="1">
    <citation type="submission" date="2006-12" db="EMBL/GenBank/DDBJ databases">
        <title>Complete sequence of Shewanella amazonensis SB2B.</title>
        <authorList>
            <consortium name="US DOE Joint Genome Institute"/>
            <person name="Copeland A."/>
            <person name="Lucas S."/>
            <person name="Lapidus A."/>
            <person name="Barry K."/>
            <person name="Detter J.C."/>
            <person name="Glavina del Rio T."/>
            <person name="Hammon N."/>
            <person name="Israni S."/>
            <person name="Dalin E."/>
            <person name="Tice H."/>
            <person name="Pitluck S."/>
            <person name="Munk A.C."/>
            <person name="Brettin T."/>
            <person name="Bruce D."/>
            <person name="Han C."/>
            <person name="Tapia R."/>
            <person name="Gilna P."/>
            <person name="Schmutz J."/>
            <person name="Larimer F."/>
            <person name="Land M."/>
            <person name="Hauser L."/>
            <person name="Kyrpides N."/>
            <person name="Mikhailova N."/>
            <person name="Fredrickson J."/>
            <person name="Richardson P."/>
        </authorList>
    </citation>
    <scope>NUCLEOTIDE SEQUENCE [LARGE SCALE GENOMIC DNA]</scope>
    <source>
        <strain evidence="3">ATCC BAA-1098 / SB2B</strain>
    </source>
</reference>
<dbReference type="Proteomes" id="UP000009175">
    <property type="component" value="Chromosome"/>
</dbReference>
<evidence type="ECO:0000259" key="1">
    <source>
        <dbReference type="Pfam" id="PF03724"/>
    </source>
</evidence>
<dbReference type="PANTHER" id="PTHR35535">
    <property type="entry name" value="HEAT SHOCK PROTEIN HSLJ"/>
    <property type="match status" value="1"/>
</dbReference>
<dbReference type="EMBL" id="CP000507">
    <property type="protein sequence ID" value="ABM00970.1"/>
    <property type="molecule type" value="Genomic_DNA"/>
</dbReference>
<evidence type="ECO:0000313" key="2">
    <source>
        <dbReference type="EMBL" id="ABM00970.1"/>
    </source>
</evidence>
<dbReference type="eggNOG" id="COG3187">
    <property type="taxonomic scope" value="Bacteria"/>
</dbReference>
<dbReference type="STRING" id="326297.Sama_2767"/>
<dbReference type="InterPro" id="IPR038670">
    <property type="entry name" value="HslJ-like_sf"/>
</dbReference>
<dbReference type="PROSITE" id="PS51257">
    <property type="entry name" value="PROKAR_LIPOPROTEIN"/>
    <property type="match status" value="1"/>
</dbReference>
<dbReference type="Gene3D" id="2.40.128.270">
    <property type="match status" value="1"/>
</dbReference>
<dbReference type="HOGENOM" id="CLU_075808_6_1_6"/>
<dbReference type="PANTHER" id="PTHR35535:SF1">
    <property type="entry name" value="HEAT SHOCK PROTEIN HSLJ"/>
    <property type="match status" value="1"/>
</dbReference>
<sequence>METRMIKKFALLAGALTLVGCQSSPPLDAVEVNLLGSWHIEQVMDRPVIDYSPAKLVFEEGNKLLGNNSCNNFFGSFELQGHQLLLTPSGTTRKACVDALMDQEARVADALPKVRKLADDQGKLRLLDSEGQVLLILSRL</sequence>
<name>A1S9B3_SHEAM</name>
<protein>
    <recommendedName>
        <fullName evidence="1">DUF306 domain-containing protein</fullName>
    </recommendedName>
</protein>
<keyword evidence="3" id="KW-1185">Reference proteome</keyword>
<accession>A1S9B3</accession>
<evidence type="ECO:0000313" key="3">
    <source>
        <dbReference type="Proteomes" id="UP000009175"/>
    </source>
</evidence>
<dbReference type="Pfam" id="PF03724">
    <property type="entry name" value="META"/>
    <property type="match status" value="1"/>
</dbReference>
<proteinExistence type="predicted"/>
<dbReference type="KEGG" id="saz:Sama_2767"/>
<feature type="domain" description="DUF306" evidence="1">
    <location>
        <begin position="36"/>
        <end position="136"/>
    </location>
</feature>
<organism evidence="2 3">
    <name type="scientific">Shewanella amazonensis (strain ATCC BAA-1098 / SB2B)</name>
    <dbReference type="NCBI Taxonomy" id="326297"/>
    <lineage>
        <taxon>Bacteria</taxon>
        <taxon>Pseudomonadati</taxon>
        <taxon>Pseudomonadota</taxon>
        <taxon>Gammaproteobacteria</taxon>
        <taxon>Alteromonadales</taxon>
        <taxon>Shewanellaceae</taxon>
        <taxon>Shewanella</taxon>
    </lineage>
</organism>
<gene>
    <name evidence="2" type="ordered locus">Sama_2767</name>
</gene>
<dbReference type="InterPro" id="IPR005184">
    <property type="entry name" value="DUF306_Meta_HslJ"/>
</dbReference>
<dbReference type="InterPro" id="IPR053147">
    <property type="entry name" value="Hsp_HslJ-like"/>
</dbReference>
<dbReference type="AlphaFoldDB" id="A1S9B3"/>